<reference evidence="3 4" key="1">
    <citation type="journal article" date="2011" name="Science">
        <title>The Selaginella genome identifies genetic changes associated with the evolution of vascular plants.</title>
        <authorList>
            <person name="Banks J.A."/>
            <person name="Nishiyama T."/>
            <person name="Hasebe M."/>
            <person name="Bowman J.L."/>
            <person name="Gribskov M."/>
            <person name="dePamphilis C."/>
            <person name="Albert V.A."/>
            <person name="Aono N."/>
            <person name="Aoyama T."/>
            <person name="Ambrose B.A."/>
            <person name="Ashton N.W."/>
            <person name="Axtell M.J."/>
            <person name="Barker E."/>
            <person name="Barker M.S."/>
            <person name="Bennetzen J.L."/>
            <person name="Bonawitz N.D."/>
            <person name="Chapple C."/>
            <person name="Cheng C."/>
            <person name="Correa L.G."/>
            <person name="Dacre M."/>
            <person name="DeBarry J."/>
            <person name="Dreyer I."/>
            <person name="Elias M."/>
            <person name="Engstrom E.M."/>
            <person name="Estelle M."/>
            <person name="Feng L."/>
            <person name="Finet C."/>
            <person name="Floyd S.K."/>
            <person name="Frommer W.B."/>
            <person name="Fujita T."/>
            <person name="Gramzow L."/>
            <person name="Gutensohn M."/>
            <person name="Harholt J."/>
            <person name="Hattori M."/>
            <person name="Heyl A."/>
            <person name="Hirai T."/>
            <person name="Hiwatashi Y."/>
            <person name="Ishikawa M."/>
            <person name="Iwata M."/>
            <person name="Karol K.G."/>
            <person name="Koehler B."/>
            <person name="Kolukisaoglu U."/>
            <person name="Kubo M."/>
            <person name="Kurata T."/>
            <person name="Lalonde S."/>
            <person name="Li K."/>
            <person name="Li Y."/>
            <person name="Litt A."/>
            <person name="Lyons E."/>
            <person name="Manning G."/>
            <person name="Maruyama T."/>
            <person name="Michael T.P."/>
            <person name="Mikami K."/>
            <person name="Miyazaki S."/>
            <person name="Morinaga S."/>
            <person name="Murata T."/>
            <person name="Mueller-Roeber B."/>
            <person name="Nelson D.R."/>
            <person name="Obara M."/>
            <person name="Oguri Y."/>
            <person name="Olmstead R.G."/>
            <person name="Onodera N."/>
            <person name="Petersen B.L."/>
            <person name="Pils B."/>
            <person name="Prigge M."/>
            <person name="Rensing S.A."/>
            <person name="Riano-Pachon D.M."/>
            <person name="Roberts A.W."/>
            <person name="Sato Y."/>
            <person name="Scheller H.V."/>
            <person name="Schulz B."/>
            <person name="Schulz C."/>
            <person name="Shakirov E.V."/>
            <person name="Shibagaki N."/>
            <person name="Shinohara N."/>
            <person name="Shippen D.E."/>
            <person name="Soerensen I."/>
            <person name="Sotooka R."/>
            <person name="Sugimoto N."/>
            <person name="Sugita M."/>
            <person name="Sumikawa N."/>
            <person name="Tanurdzic M."/>
            <person name="Theissen G."/>
            <person name="Ulvskov P."/>
            <person name="Wakazuki S."/>
            <person name="Weng J.K."/>
            <person name="Willats W.W."/>
            <person name="Wipf D."/>
            <person name="Wolf P.G."/>
            <person name="Yang L."/>
            <person name="Zimmer A.D."/>
            <person name="Zhu Q."/>
            <person name="Mitros T."/>
            <person name="Hellsten U."/>
            <person name="Loque D."/>
            <person name="Otillar R."/>
            <person name="Salamov A."/>
            <person name="Schmutz J."/>
            <person name="Shapiro H."/>
            <person name="Lindquist E."/>
            <person name="Lucas S."/>
            <person name="Rokhsar D."/>
            <person name="Grigoriev I.V."/>
        </authorList>
    </citation>
    <scope>NUCLEOTIDE SEQUENCE [LARGE SCALE GENOMIC DNA]</scope>
</reference>
<feature type="repeat" description="PPR" evidence="2">
    <location>
        <begin position="3"/>
        <end position="37"/>
    </location>
</feature>
<dbReference type="GO" id="GO:0009451">
    <property type="term" value="P:RNA modification"/>
    <property type="evidence" value="ECO:0007669"/>
    <property type="project" value="InterPro"/>
</dbReference>
<dbReference type="GO" id="GO:0003723">
    <property type="term" value="F:RNA binding"/>
    <property type="evidence" value="ECO:0007669"/>
    <property type="project" value="InterPro"/>
</dbReference>
<dbReference type="Gene3D" id="1.25.40.10">
    <property type="entry name" value="Tetratricopeptide repeat domain"/>
    <property type="match status" value="2"/>
</dbReference>
<keyword evidence="1" id="KW-0677">Repeat</keyword>
<dbReference type="STRING" id="88036.D8R4G2"/>
<dbReference type="PANTHER" id="PTHR47926:SF382">
    <property type="entry name" value="PENTACOTRIPEPTIDE-REPEAT REGION OF PRORP DOMAIN-CONTAINING PROTEIN"/>
    <property type="match status" value="1"/>
</dbReference>
<proteinExistence type="predicted"/>
<dbReference type="KEGG" id="smo:SELMODRAFT_26754"/>
<feature type="non-terminal residue" evidence="3">
    <location>
        <position position="180"/>
    </location>
</feature>
<dbReference type="InterPro" id="IPR002885">
    <property type="entry name" value="PPR_rpt"/>
</dbReference>
<name>D8R4G2_SELML</name>
<dbReference type="Pfam" id="PF01535">
    <property type="entry name" value="PPR"/>
    <property type="match status" value="3"/>
</dbReference>
<feature type="repeat" description="PPR" evidence="2">
    <location>
        <begin position="70"/>
        <end position="105"/>
    </location>
</feature>
<dbReference type="OMA" id="AIRALYF"/>
<dbReference type="InParanoid" id="D8R4G2"/>
<dbReference type="Gramene" id="EFJ33465">
    <property type="protein sequence ID" value="EFJ33465"/>
    <property type="gene ID" value="SELMODRAFT_26754"/>
</dbReference>
<dbReference type="PROSITE" id="PS51375">
    <property type="entry name" value="PPR"/>
    <property type="match status" value="2"/>
</dbReference>
<evidence type="ECO:0000313" key="3">
    <source>
        <dbReference type="EMBL" id="EFJ33465.1"/>
    </source>
</evidence>
<dbReference type="AlphaFoldDB" id="D8R4G2"/>
<sequence>ERNVVTWTSMLTAYAQGGHMLEARRIFDSMPERNVVSWTAMLHAYAESGHLGLARATFDAMPERNGLDPDRFSFMSAIAACSRLGWRDRGWKYFVSMIQDRGIRPSREHFSCVVDLLGRSGDLGHAEELVRSMPFSPDATDWGALLGASATQRDVDLAAQAAGNASVLEPEMASSYVLLA</sequence>
<dbReference type="GO" id="GO:0048731">
    <property type="term" value="P:system development"/>
    <property type="evidence" value="ECO:0007669"/>
    <property type="project" value="UniProtKB-ARBA"/>
</dbReference>
<keyword evidence="4" id="KW-1185">Reference proteome</keyword>
<dbReference type="InterPro" id="IPR046960">
    <property type="entry name" value="PPR_At4g14850-like_plant"/>
</dbReference>
<evidence type="ECO:0000256" key="1">
    <source>
        <dbReference type="ARBA" id="ARBA00022737"/>
    </source>
</evidence>
<evidence type="ECO:0000256" key="2">
    <source>
        <dbReference type="PROSITE-ProRule" id="PRU00708"/>
    </source>
</evidence>
<gene>
    <name evidence="3" type="ORF">SELMODRAFT_26754</name>
</gene>
<organism evidence="4">
    <name type="scientific">Selaginella moellendorffii</name>
    <name type="common">Spikemoss</name>
    <dbReference type="NCBI Taxonomy" id="88036"/>
    <lineage>
        <taxon>Eukaryota</taxon>
        <taxon>Viridiplantae</taxon>
        <taxon>Streptophyta</taxon>
        <taxon>Embryophyta</taxon>
        <taxon>Tracheophyta</taxon>
        <taxon>Lycopodiopsida</taxon>
        <taxon>Selaginellales</taxon>
        <taxon>Selaginellaceae</taxon>
        <taxon>Selaginella</taxon>
    </lineage>
</organism>
<protein>
    <recommendedName>
        <fullName evidence="5">Pentacotripeptide-repeat region of PRORP domain-containing protein</fullName>
    </recommendedName>
</protein>
<dbReference type="InterPro" id="IPR011990">
    <property type="entry name" value="TPR-like_helical_dom_sf"/>
</dbReference>
<dbReference type="FunFam" id="1.25.40.10:FF:000158">
    <property type="entry name" value="pentatricopeptide repeat-containing protein At2g33680"/>
    <property type="match status" value="1"/>
</dbReference>
<dbReference type="Proteomes" id="UP000001514">
    <property type="component" value="Unassembled WGS sequence"/>
</dbReference>
<evidence type="ECO:0000313" key="4">
    <source>
        <dbReference type="Proteomes" id="UP000001514"/>
    </source>
</evidence>
<evidence type="ECO:0008006" key="5">
    <source>
        <dbReference type="Google" id="ProtNLM"/>
    </source>
</evidence>
<dbReference type="EMBL" id="GL377571">
    <property type="protein sequence ID" value="EFJ33465.1"/>
    <property type="molecule type" value="Genomic_DNA"/>
</dbReference>
<dbReference type="HOGENOM" id="CLU_002706_0_0_1"/>
<feature type="non-terminal residue" evidence="3">
    <location>
        <position position="1"/>
    </location>
</feature>
<dbReference type="eggNOG" id="KOG4197">
    <property type="taxonomic scope" value="Eukaryota"/>
</dbReference>
<dbReference type="PANTHER" id="PTHR47926">
    <property type="entry name" value="PENTATRICOPEPTIDE REPEAT-CONTAINING PROTEIN"/>
    <property type="match status" value="1"/>
</dbReference>
<dbReference type="NCBIfam" id="TIGR00756">
    <property type="entry name" value="PPR"/>
    <property type="match status" value="2"/>
</dbReference>
<accession>D8R4G2</accession>